<evidence type="ECO:0000313" key="1">
    <source>
        <dbReference type="EMBL" id="KAJ5335014.1"/>
    </source>
</evidence>
<proteinExistence type="predicted"/>
<organism evidence="1 2">
    <name type="scientific">Penicillium brevicompactum</name>
    <dbReference type="NCBI Taxonomy" id="5074"/>
    <lineage>
        <taxon>Eukaryota</taxon>
        <taxon>Fungi</taxon>
        <taxon>Dikarya</taxon>
        <taxon>Ascomycota</taxon>
        <taxon>Pezizomycotina</taxon>
        <taxon>Eurotiomycetes</taxon>
        <taxon>Eurotiomycetidae</taxon>
        <taxon>Eurotiales</taxon>
        <taxon>Aspergillaceae</taxon>
        <taxon>Penicillium</taxon>
    </lineage>
</organism>
<reference evidence="1" key="1">
    <citation type="submission" date="2022-12" db="EMBL/GenBank/DDBJ databases">
        <authorList>
            <person name="Petersen C."/>
        </authorList>
    </citation>
    <scope>NUCLEOTIDE SEQUENCE</scope>
    <source>
        <strain evidence="1">IBT 35673</strain>
    </source>
</reference>
<name>A0A9W9QF56_PENBR</name>
<reference evidence="1" key="2">
    <citation type="journal article" date="2023" name="IMA Fungus">
        <title>Comparative genomic study of the Penicillium genus elucidates a diverse pangenome and 15 lateral gene transfer events.</title>
        <authorList>
            <person name="Petersen C."/>
            <person name="Sorensen T."/>
            <person name="Nielsen M.R."/>
            <person name="Sondergaard T.E."/>
            <person name="Sorensen J.L."/>
            <person name="Fitzpatrick D.A."/>
            <person name="Frisvad J.C."/>
            <person name="Nielsen K.L."/>
        </authorList>
    </citation>
    <scope>NUCLEOTIDE SEQUENCE</scope>
    <source>
        <strain evidence="1">IBT 35673</strain>
    </source>
</reference>
<dbReference type="EMBL" id="JAPZBQ010000004">
    <property type="protein sequence ID" value="KAJ5335014.1"/>
    <property type="molecule type" value="Genomic_DNA"/>
</dbReference>
<evidence type="ECO:0000313" key="2">
    <source>
        <dbReference type="Proteomes" id="UP001147695"/>
    </source>
</evidence>
<sequence>MVSPFIFQTLEIWLPDIQGMSLIPALGGAPAPVYLGLLGRFSHAGRLHYHLPVTTEVIAEASKGILLNLPHLKSVEIPIDFLLGSGESSSKLKYVLPPGVETVHIRPDLQCLGKFKEYGGEIITGVD</sequence>
<dbReference type="AlphaFoldDB" id="A0A9W9QF56"/>
<dbReference type="Proteomes" id="UP001147695">
    <property type="component" value="Unassembled WGS sequence"/>
</dbReference>
<gene>
    <name evidence="1" type="ORF">N7452_007417</name>
</gene>
<protein>
    <submittedName>
        <fullName evidence="1">Uncharacterized protein</fullName>
    </submittedName>
</protein>
<comment type="caution">
    <text evidence="1">The sequence shown here is derived from an EMBL/GenBank/DDBJ whole genome shotgun (WGS) entry which is preliminary data.</text>
</comment>
<accession>A0A9W9QF56</accession>